<dbReference type="EMBL" id="SRLO01000609">
    <property type="protein sequence ID" value="TNN50671.1"/>
    <property type="molecule type" value="Genomic_DNA"/>
</dbReference>
<dbReference type="Proteomes" id="UP000314294">
    <property type="component" value="Unassembled WGS sequence"/>
</dbReference>
<feature type="region of interest" description="Disordered" evidence="1">
    <location>
        <begin position="40"/>
        <end position="60"/>
    </location>
</feature>
<evidence type="ECO:0000256" key="1">
    <source>
        <dbReference type="SAM" id="MobiDB-lite"/>
    </source>
</evidence>
<proteinExistence type="predicted"/>
<reference evidence="2 3" key="1">
    <citation type="submission" date="2019-03" db="EMBL/GenBank/DDBJ databases">
        <title>First draft genome of Liparis tanakae, snailfish: a comprehensive survey of snailfish specific genes.</title>
        <authorList>
            <person name="Kim W."/>
            <person name="Song I."/>
            <person name="Jeong J.-H."/>
            <person name="Kim D."/>
            <person name="Kim S."/>
            <person name="Ryu S."/>
            <person name="Song J.Y."/>
            <person name="Lee S.K."/>
        </authorList>
    </citation>
    <scope>NUCLEOTIDE SEQUENCE [LARGE SCALE GENOMIC DNA]</scope>
    <source>
        <tissue evidence="2">Muscle</tissue>
    </source>
</reference>
<accession>A0A4Z2GBS7</accession>
<name>A0A4Z2GBS7_9TELE</name>
<evidence type="ECO:0000313" key="2">
    <source>
        <dbReference type="EMBL" id="TNN50671.1"/>
    </source>
</evidence>
<dbReference type="AlphaFoldDB" id="A0A4Z2GBS7"/>
<sequence length="60" mass="6572">MAMAKAIPSTTSMCFSINSMIWIHNGLTVGKGAEEVQVVSNAERQQEDEDEEQADEELGD</sequence>
<keyword evidence="3" id="KW-1185">Reference proteome</keyword>
<comment type="caution">
    <text evidence="2">The sequence shown here is derived from an EMBL/GenBank/DDBJ whole genome shotgun (WGS) entry which is preliminary data.</text>
</comment>
<gene>
    <name evidence="2" type="ORF">EYF80_039121</name>
</gene>
<protein>
    <submittedName>
        <fullName evidence="2">Uncharacterized protein</fullName>
    </submittedName>
</protein>
<organism evidence="2 3">
    <name type="scientific">Liparis tanakae</name>
    <name type="common">Tanaka's snailfish</name>
    <dbReference type="NCBI Taxonomy" id="230148"/>
    <lineage>
        <taxon>Eukaryota</taxon>
        <taxon>Metazoa</taxon>
        <taxon>Chordata</taxon>
        <taxon>Craniata</taxon>
        <taxon>Vertebrata</taxon>
        <taxon>Euteleostomi</taxon>
        <taxon>Actinopterygii</taxon>
        <taxon>Neopterygii</taxon>
        <taxon>Teleostei</taxon>
        <taxon>Neoteleostei</taxon>
        <taxon>Acanthomorphata</taxon>
        <taxon>Eupercaria</taxon>
        <taxon>Perciformes</taxon>
        <taxon>Cottioidei</taxon>
        <taxon>Cottales</taxon>
        <taxon>Liparidae</taxon>
        <taxon>Liparis</taxon>
    </lineage>
</organism>
<evidence type="ECO:0000313" key="3">
    <source>
        <dbReference type="Proteomes" id="UP000314294"/>
    </source>
</evidence>
<feature type="compositionally biased region" description="Acidic residues" evidence="1">
    <location>
        <begin position="46"/>
        <end position="60"/>
    </location>
</feature>